<gene>
    <name evidence="1" type="primary">bamA_2</name>
    <name evidence="1" type="ORF">Pla52n_56410</name>
</gene>
<sequence>MAGNGRTVIAIAENRLDRKYCPSFSRLDPVTDDVPMTQIFRAIAITIAVAILLPHTTFLSAQSTEAAQRITFRGNTTFTDDELLATLSGQPDFLLAMHPLAEPLELNAVTTKLLRAGYRAAGYGDVVIVAESALHPSELVCKIAEGERYVRDEILIDGCKVIDAQQLKDHFTKRMPKEGWTPTLWSDGESIETVWTDKDGAPQKLSDPDWTPGEKIALDSEREFSRSVNKALKSLGFSNAFALVKLAPDMNTHTVDLQISIVNENEPDRIANIEVTGLQRNSETELLKWLDLEPGQQVSESRLQQMRARLWQCGRFEKFEVSHDHASGKLSIIVTEIPYGPRLGESFNEIAGVVLKMRQWLIDAHQRNDDTEFAFQQDDMGMTVHAIQSSSGLFVQHTSEPSDGNHQARTATIFVDAEHLIIDHSDNPTCFHVGLGLVEGKVWFTTTLRGAKDPEKGLNFVFNGNINSRRADDELPCSHHWRMTPADAISLAYHPNVETNLTSSELTIRNKGSEIRIARESGQIQSWTSENSTIRFAPGLLDQVKQPIIDRVTAKPNSHLGQHGISTFASYLISPPFVSIYEHYARQSNPDAASVNPVAISAARKMVDDGALCIADEILCRVIQHEQNRSDDEFSIPSDQVFQGNFQQVAAEFVARAVLNAAPELLPESGWPMKVTREACLTAMRRNKYSGMVLKELLLDENNGPLCHASVAGLLSLIGQDSRKAFAARGLLALSPELFATDYEALTGVIQHELFIKTIRSVQTLSHVELQAVKGAVKNDTLSQLLDFAALHPLESTDDEVDFWYQIAKVQLEPWLQAMAR</sequence>
<dbReference type="EMBL" id="SJPN01000008">
    <property type="protein sequence ID" value="TWT93813.1"/>
    <property type="molecule type" value="Genomic_DNA"/>
</dbReference>
<dbReference type="Gene3D" id="3.10.20.310">
    <property type="entry name" value="membrane protein fhac"/>
    <property type="match status" value="1"/>
</dbReference>
<comment type="caution">
    <text evidence="1">The sequence shown here is derived from an EMBL/GenBank/DDBJ whole genome shotgun (WGS) entry which is preliminary data.</text>
</comment>
<evidence type="ECO:0000313" key="1">
    <source>
        <dbReference type="EMBL" id="TWT93813.1"/>
    </source>
</evidence>
<keyword evidence="2" id="KW-1185">Reference proteome</keyword>
<evidence type="ECO:0000313" key="2">
    <source>
        <dbReference type="Proteomes" id="UP000320176"/>
    </source>
</evidence>
<proteinExistence type="predicted"/>
<reference evidence="1 2" key="1">
    <citation type="submission" date="2019-02" db="EMBL/GenBank/DDBJ databases">
        <title>Deep-cultivation of Planctomycetes and their phenomic and genomic characterization uncovers novel biology.</title>
        <authorList>
            <person name="Wiegand S."/>
            <person name="Jogler M."/>
            <person name="Boedeker C."/>
            <person name="Pinto D."/>
            <person name="Vollmers J."/>
            <person name="Rivas-Marin E."/>
            <person name="Kohn T."/>
            <person name="Peeters S.H."/>
            <person name="Heuer A."/>
            <person name="Rast P."/>
            <person name="Oberbeckmann S."/>
            <person name="Bunk B."/>
            <person name="Jeske O."/>
            <person name="Meyerdierks A."/>
            <person name="Storesund J.E."/>
            <person name="Kallscheuer N."/>
            <person name="Luecker S."/>
            <person name="Lage O.M."/>
            <person name="Pohl T."/>
            <person name="Merkel B.J."/>
            <person name="Hornburger P."/>
            <person name="Mueller R.-W."/>
            <person name="Bruemmer F."/>
            <person name="Labrenz M."/>
            <person name="Spormann A.M."/>
            <person name="Op Den Camp H."/>
            <person name="Overmann J."/>
            <person name="Amann R."/>
            <person name="Jetten M.S.M."/>
            <person name="Mascher T."/>
            <person name="Medema M.H."/>
            <person name="Devos D.P."/>
            <person name="Kaster A.-K."/>
            <person name="Ovreas L."/>
            <person name="Rohde M."/>
            <person name="Galperin M.Y."/>
            <person name="Jogler C."/>
        </authorList>
    </citation>
    <scope>NUCLEOTIDE SEQUENCE [LARGE SCALE GENOMIC DNA]</scope>
    <source>
        <strain evidence="1 2">Pla52n</strain>
    </source>
</reference>
<dbReference type="AlphaFoldDB" id="A0A5C6A642"/>
<organism evidence="1 2">
    <name type="scientific">Stieleria varia</name>
    <dbReference type="NCBI Taxonomy" id="2528005"/>
    <lineage>
        <taxon>Bacteria</taxon>
        <taxon>Pseudomonadati</taxon>
        <taxon>Planctomycetota</taxon>
        <taxon>Planctomycetia</taxon>
        <taxon>Pirellulales</taxon>
        <taxon>Pirellulaceae</taxon>
        <taxon>Stieleria</taxon>
    </lineage>
</organism>
<name>A0A5C6A642_9BACT</name>
<protein>
    <submittedName>
        <fullName evidence="1">Outer membrane protein assembly factor BamA</fullName>
    </submittedName>
</protein>
<dbReference type="Proteomes" id="UP000320176">
    <property type="component" value="Unassembled WGS sequence"/>
</dbReference>
<accession>A0A5C6A642</accession>